<keyword evidence="4" id="KW-1185">Reference proteome</keyword>
<dbReference type="InterPro" id="IPR010799">
    <property type="entry name" value="MlrC_C"/>
</dbReference>
<dbReference type="RefSeq" id="WP_175197279.1">
    <property type="nucleotide sequence ID" value="NZ_CADIKL010000035.1"/>
</dbReference>
<gene>
    <name evidence="3" type="ORF">LMG28688_05383</name>
</gene>
<feature type="domain" description="Microcystin LR degradation protein MlrC N-terminal" evidence="2">
    <location>
        <begin position="2"/>
        <end position="292"/>
    </location>
</feature>
<dbReference type="Pfam" id="PF07171">
    <property type="entry name" value="MlrC_C"/>
    <property type="match status" value="1"/>
</dbReference>
<dbReference type="Pfam" id="PF07364">
    <property type="entry name" value="DUF1485"/>
    <property type="match status" value="1"/>
</dbReference>
<name>A0A6J5GM08_9BURK</name>
<organism evidence="3 4">
    <name type="scientific">Paraburkholderia caffeinitolerans</name>
    <dbReference type="NCBI Taxonomy" id="1723730"/>
    <lineage>
        <taxon>Bacteria</taxon>
        <taxon>Pseudomonadati</taxon>
        <taxon>Pseudomonadota</taxon>
        <taxon>Betaproteobacteria</taxon>
        <taxon>Burkholderiales</taxon>
        <taxon>Burkholderiaceae</taxon>
        <taxon>Paraburkholderia</taxon>
    </lineage>
</organism>
<dbReference type="InterPro" id="IPR015995">
    <property type="entry name" value="MlrC_N"/>
</dbReference>
<evidence type="ECO:0000259" key="1">
    <source>
        <dbReference type="Pfam" id="PF07171"/>
    </source>
</evidence>
<dbReference type="Proteomes" id="UP000494119">
    <property type="component" value="Unassembled WGS sequence"/>
</dbReference>
<protein>
    <recommendedName>
        <fullName evidence="5">Microcystinase C</fullName>
    </recommendedName>
</protein>
<proteinExistence type="predicted"/>
<reference evidence="3 4" key="1">
    <citation type="submission" date="2020-04" db="EMBL/GenBank/DDBJ databases">
        <authorList>
            <person name="De Canck E."/>
        </authorList>
    </citation>
    <scope>NUCLEOTIDE SEQUENCE [LARGE SCALE GENOMIC DNA]</scope>
    <source>
        <strain evidence="3 4">LMG 28688</strain>
    </source>
</reference>
<feature type="domain" description="Microcystin LR degradation protein MlrC C-terminal" evidence="1">
    <location>
        <begin position="312"/>
        <end position="476"/>
    </location>
</feature>
<accession>A0A6J5GM08</accession>
<evidence type="ECO:0000259" key="2">
    <source>
        <dbReference type="Pfam" id="PF07364"/>
    </source>
</evidence>
<evidence type="ECO:0008006" key="5">
    <source>
        <dbReference type="Google" id="ProtNLM"/>
    </source>
</evidence>
<sequence>MRVAIAAFQIESVSFLPQVADVDDFERVALRGASMLEKMRGTNSAVGGFIDVLEREQAHIVPLVDASLGALGPASDQAVEHYCDEIVAGLRAHHDLDGVLLFLHGASWSPRHEDPERYIIDRVREAIGPRLPLVIAFDYHGNIDAETLRGVTAAFAYQKSPHTDMAQTGMRAAHCLVATVRGEIQPVWAIHRPNVVVPSIFSATSLAPLADILALARARETASETWLDVSVMAGFAYADAHNTGFSVIAVADGDRALAEQTAADLCATLHHHRAALYRPLKVWSIEAALDHACGRPHAGKPCVLLEHADRMNDSTHVLAALLARGEKNVAVPFLWDPQAARLACEAGAGATITVALGGHSSDKAGPRLQVAARVRQLGPTRARYTGPVFHGIEFEIGPTALLEIDGILVSVTSFAAFGIDDAPFRMFGLRPEDFRIVVLRSKTHFRSFYEPIADEILVVDTPDYGAADLTQFDYRRLNTASNWPFSRDARPT</sequence>
<evidence type="ECO:0000313" key="3">
    <source>
        <dbReference type="EMBL" id="CAB3801577.1"/>
    </source>
</evidence>
<dbReference type="EMBL" id="CADIKL010000035">
    <property type="protein sequence ID" value="CAB3801577.1"/>
    <property type="molecule type" value="Genomic_DNA"/>
</dbReference>
<evidence type="ECO:0000313" key="4">
    <source>
        <dbReference type="Proteomes" id="UP000494119"/>
    </source>
</evidence>
<dbReference type="AlphaFoldDB" id="A0A6J5GM08"/>